<evidence type="ECO:0000256" key="2">
    <source>
        <dbReference type="ARBA" id="ARBA00022448"/>
    </source>
</evidence>
<gene>
    <name evidence="7" type="primary">PLT3</name>
    <name evidence="7" type="ORF">CR513_55372</name>
</gene>
<evidence type="ECO:0000256" key="4">
    <source>
        <dbReference type="ARBA" id="ARBA00022989"/>
    </source>
</evidence>
<sequence>MLYSPRIFKKAGVTNKDKFLLTTIGVGFIKVVFLTKLGEGSSCLLTMVDTFHEELLWALTHSIVTTYIFVVFFYIGLGPVTWVYSSDIFPLKLRAEEQRLRIIYEVNKSYIEYYEMSVGILIVKWFGSRTMTARFGPEENPIEESDSSDMA</sequence>
<reference evidence="7" key="1">
    <citation type="submission" date="2018-05" db="EMBL/GenBank/DDBJ databases">
        <title>Draft genome of Mucuna pruriens seed.</title>
        <authorList>
            <person name="Nnadi N.E."/>
            <person name="Vos R."/>
            <person name="Hasami M.H."/>
            <person name="Devisetty U.K."/>
            <person name="Aguiy J.C."/>
        </authorList>
    </citation>
    <scope>NUCLEOTIDE SEQUENCE [LARGE SCALE GENOMIC DNA]</scope>
    <source>
        <strain evidence="7">JCA_2017</strain>
    </source>
</reference>
<dbReference type="PRINTS" id="PR00171">
    <property type="entry name" value="SUGRTRNSPORT"/>
</dbReference>
<dbReference type="PANTHER" id="PTHR48020">
    <property type="entry name" value="PROTON MYO-INOSITOL COTRANSPORTER"/>
    <property type="match status" value="1"/>
</dbReference>
<evidence type="ECO:0000313" key="8">
    <source>
        <dbReference type="Proteomes" id="UP000257109"/>
    </source>
</evidence>
<evidence type="ECO:0000313" key="7">
    <source>
        <dbReference type="EMBL" id="RDX65920.1"/>
    </source>
</evidence>
<dbReference type="PANTHER" id="PTHR48020:SF49">
    <property type="entry name" value="SUGAR TRANSPORTER"/>
    <property type="match status" value="1"/>
</dbReference>
<keyword evidence="4 6" id="KW-1133">Transmembrane helix</keyword>
<comment type="subcellular location">
    <subcellularLocation>
        <location evidence="1">Membrane</location>
        <topology evidence="1">Multi-pass membrane protein</topology>
    </subcellularLocation>
</comment>
<evidence type="ECO:0000256" key="1">
    <source>
        <dbReference type="ARBA" id="ARBA00004141"/>
    </source>
</evidence>
<organism evidence="7 8">
    <name type="scientific">Mucuna pruriens</name>
    <name type="common">Velvet bean</name>
    <name type="synonym">Dolichos pruriens</name>
    <dbReference type="NCBI Taxonomy" id="157652"/>
    <lineage>
        <taxon>Eukaryota</taxon>
        <taxon>Viridiplantae</taxon>
        <taxon>Streptophyta</taxon>
        <taxon>Embryophyta</taxon>
        <taxon>Tracheophyta</taxon>
        <taxon>Spermatophyta</taxon>
        <taxon>Magnoliopsida</taxon>
        <taxon>eudicotyledons</taxon>
        <taxon>Gunneridae</taxon>
        <taxon>Pentapetalae</taxon>
        <taxon>rosids</taxon>
        <taxon>fabids</taxon>
        <taxon>Fabales</taxon>
        <taxon>Fabaceae</taxon>
        <taxon>Papilionoideae</taxon>
        <taxon>50 kb inversion clade</taxon>
        <taxon>NPAAA clade</taxon>
        <taxon>indigoferoid/millettioid clade</taxon>
        <taxon>Phaseoleae</taxon>
        <taxon>Mucuna</taxon>
    </lineage>
</organism>
<feature type="non-terminal residue" evidence="7">
    <location>
        <position position="1"/>
    </location>
</feature>
<keyword evidence="2" id="KW-0813">Transport</keyword>
<accession>A0A371EIR0</accession>
<feature type="transmembrane region" description="Helical" evidence="6">
    <location>
        <begin position="20"/>
        <end position="38"/>
    </location>
</feature>
<dbReference type="InterPro" id="IPR005828">
    <property type="entry name" value="MFS_sugar_transport-like"/>
</dbReference>
<protein>
    <submittedName>
        <fullName evidence="7">Polyol transporter 3</fullName>
    </submittedName>
</protein>
<dbReference type="Pfam" id="PF00083">
    <property type="entry name" value="Sugar_tr"/>
    <property type="match status" value="1"/>
</dbReference>
<dbReference type="OrthoDB" id="6339427at2759"/>
<comment type="caution">
    <text evidence="7">The sequence shown here is derived from an EMBL/GenBank/DDBJ whole genome shotgun (WGS) entry which is preliminary data.</text>
</comment>
<evidence type="ECO:0000256" key="3">
    <source>
        <dbReference type="ARBA" id="ARBA00022692"/>
    </source>
</evidence>
<dbReference type="Gene3D" id="1.20.1250.20">
    <property type="entry name" value="MFS general substrate transporter like domains"/>
    <property type="match status" value="1"/>
</dbReference>
<keyword evidence="3 6" id="KW-0812">Transmembrane</keyword>
<dbReference type="InterPro" id="IPR050814">
    <property type="entry name" value="Myo-inositol_Transporter"/>
</dbReference>
<proteinExistence type="predicted"/>
<name>A0A371EIR0_MUCPR</name>
<dbReference type="GO" id="GO:0016020">
    <property type="term" value="C:membrane"/>
    <property type="evidence" value="ECO:0007669"/>
    <property type="project" value="UniProtKB-SubCell"/>
</dbReference>
<dbReference type="InterPro" id="IPR036259">
    <property type="entry name" value="MFS_trans_sf"/>
</dbReference>
<feature type="transmembrane region" description="Helical" evidence="6">
    <location>
        <begin position="58"/>
        <end position="84"/>
    </location>
</feature>
<dbReference type="EMBL" id="QJKJ01013671">
    <property type="protein sequence ID" value="RDX65920.1"/>
    <property type="molecule type" value="Genomic_DNA"/>
</dbReference>
<evidence type="ECO:0000256" key="5">
    <source>
        <dbReference type="ARBA" id="ARBA00023136"/>
    </source>
</evidence>
<dbReference type="AlphaFoldDB" id="A0A371EIR0"/>
<dbReference type="InterPro" id="IPR003663">
    <property type="entry name" value="Sugar/inositol_transpt"/>
</dbReference>
<dbReference type="GO" id="GO:0022857">
    <property type="term" value="F:transmembrane transporter activity"/>
    <property type="evidence" value="ECO:0007669"/>
    <property type="project" value="InterPro"/>
</dbReference>
<keyword evidence="8" id="KW-1185">Reference proteome</keyword>
<dbReference type="Proteomes" id="UP000257109">
    <property type="component" value="Unassembled WGS sequence"/>
</dbReference>
<evidence type="ECO:0000256" key="6">
    <source>
        <dbReference type="SAM" id="Phobius"/>
    </source>
</evidence>
<keyword evidence="5 6" id="KW-0472">Membrane</keyword>